<keyword evidence="2" id="KW-1185">Reference proteome</keyword>
<gene>
    <name evidence="1" type="ORF">PQG83_10455</name>
</gene>
<accession>A0AA96GE66</accession>
<dbReference type="RefSeq" id="WP_312740627.1">
    <property type="nucleotide sequence ID" value="NZ_CP116968.1"/>
</dbReference>
<proteinExistence type="predicted"/>
<name>A0AA96GE66_9BACT</name>
<dbReference type="EMBL" id="CP116968">
    <property type="protein sequence ID" value="WNM60188.1"/>
    <property type="molecule type" value="Genomic_DNA"/>
</dbReference>
<reference evidence="1 2" key="1">
    <citation type="submission" date="2023-01" db="EMBL/GenBank/DDBJ databases">
        <title>Cultivation and genomic characterization of new, ubiquitous marine nitrite-oxidizing bacteria from the Nitrospirales.</title>
        <authorList>
            <person name="Mueller A.J."/>
            <person name="Daebeler A."/>
            <person name="Herbold C.W."/>
            <person name="Kirkegaard R.H."/>
            <person name="Daims H."/>
        </authorList>
    </citation>
    <scope>NUCLEOTIDE SEQUENCE [LARGE SCALE GENOMIC DNA]</scope>
    <source>
        <strain evidence="1 2">DK</strain>
    </source>
</reference>
<dbReference type="AlphaFoldDB" id="A0AA96GE66"/>
<protein>
    <submittedName>
        <fullName evidence="1">DUF4258 domain-containing protein</fullName>
    </submittedName>
</protein>
<sequence length="103" mass="11770">MKTIQDCFGRSVRLTNERVAHILQHKEMADMATEIERVLSAPAEVRRSRSDATVQLFYEFYAKTRVGGKWLCVVVKYGTDDAFVVTAYLTDQIKDGAIVWPKK</sequence>
<evidence type="ECO:0000313" key="2">
    <source>
        <dbReference type="Proteomes" id="UP001302494"/>
    </source>
</evidence>
<evidence type="ECO:0000313" key="1">
    <source>
        <dbReference type="EMBL" id="WNM60188.1"/>
    </source>
</evidence>
<dbReference type="KEGG" id="nneo:PQG83_10455"/>
<dbReference type="Proteomes" id="UP001302494">
    <property type="component" value="Chromosome"/>
</dbReference>
<organism evidence="1 2">
    <name type="scientific">Candidatus Nitrospira neomarina</name>
    <dbReference type="NCBI Taxonomy" id="3020899"/>
    <lineage>
        <taxon>Bacteria</taxon>
        <taxon>Pseudomonadati</taxon>
        <taxon>Nitrospirota</taxon>
        <taxon>Nitrospiria</taxon>
        <taxon>Nitrospirales</taxon>
        <taxon>Nitrospiraceae</taxon>
        <taxon>Nitrospira</taxon>
    </lineage>
</organism>